<dbReference type="PANTHER" id="PTHR42786">
    <property type="entry name" value="TRNA/RRNA METHYLTRANSFERASE"/>
    <property type="match status" value="1"/>
</dbReference>
<dbReference type="GO" id="GO:0005829">
    <property type="term" value="C:cytosol"/>
    <property type="evidence" value="ECO:0007669"/>
    <property type="project" value="TreeGrafter"/>
</dbReference>
<name>A0A382XS33_9ZZZZ</name>
<dbReference type="InterPro" id="IPR004384">
    <property type="entry name" value="RNA_MeTrfase_TrmJ/LasT"/>
</dbReference>
<comment type="similarity">
    <text evidence="1">Belongs to the class IV-like SAM-binding methyltransferase superfamily. RNA methyltransferase TrmH family.</text>
</comment>
<proteinExistence type="inferred from homology"/>
<dbReference type="GO" id="GO:0008173">
    <property type="term" value="F:RNA methyltransferase activity"/>
    <property type="evidence" value="ECO:0007669"/>
    <property type="project" value="InterPro"/>
</dbReference>
<dbReference type="EMBL" id="UINC01169620">
    <property type="protein sequence ID" value="SVD73251.1"/>
    <property type="molecule type" value="Genomic_DNA"/>
</dbReference>
<dbReference type="AlphaFoldDB" id="A0A382XS33"/>
<organism evidence="3">
    <name type="scientific">marine metagenome</name>
    <dbReference type="NCBI Taxonomy" id="408172"/>
    <lineage>
        <taxon>unclassified sequences</taxon>
        <taxon>metagenomes</taxon>
        <taxon>ecological metagenomes</taxon>
    </lineage>
</organism>
<dbReference type="InterPro" id="IPR029026">
    <property type="entry name" value="tRNA_m1G_MTases_N"/>
</dbReference>
<evidence type="ECO:0000256" key="2">
    <source>
        <dbReference type="ARBA" id="ARBA00022691"/>
    </source>
</evidence>
<dbReference type="InterPro" id="IPR029028">
    <property type="entry name" value="Alpha/beta_knot_MTases"/>
</dbReference>
<feature type="non-terminal residue" evidence="3">
    <location>
        <position position="67"/>
    </location>
</feature>
<accession>A0A382XS33</accession>
<evidence type="ECO:0000256" key="1">
    <source>
        <dbReference type="ARBA" id="ARBA00007228"/>
    </source>
</evidence>
<dbReference type="Gene3D" id="3.40.1280.10">
    <property type="match status" value="1"/>
</dbReference>
<evidence type="ECO:0000313" key="3">
    <source>
        <dbReference type="EMBL" id="SVD73251.1"/>
    </source>
</evidence>
<sequence length="67" mass="7359">MAARAMLNCGLVHLRLVDPKQDWPHSKAISASSGAEVVLRNARVFKTTTKAIADLNHIYASTARIRD</sequence>
<keyword evidence="2" id="KW-0949">S-adenosyl-L-methionine</keyword>
<dbReference type="PANTHER" id="PTHR42786:SF7">
    <property type="entry name" value="TRNA_RRNA METHYLTRANSFERASE SPOU TYPE DOMAIN-CONTAINING PROTEIN"/>
    <property type="match status" value="1"/>
</dbReference>
<protein>
    <submittedName>
        <fullName evidence="3">Uncharacterized protein</fullName>
    </submittedName>
</protein>
<dbReference type="SUPFAM" id="SSF75217">
    <property type="entry name" value="alpha/beta knot"/>
    <property type="match status" value="1"/>
</dbReference>
<dbReference type="GO" id="GO:0002128">
    <property type="term" value="P:tRNA nucleoside ribose methylation"/>
    <property type="evidence" value="ECO:0007669"/>
    <property type="project" value="TreeGrafter"/>
</dbReference>
<reference evidence="3" key="1">
    <citation type="submission" date="2018-05" db="EMBL/GenBank/DDBJ databases">
        <authorList>
            <person name="Lanie J.A."/>
            <person name="Ng W.-L."/>
            <person name="Kazmierczak K.M."/>
            <person name="Andrzejewski T.M."/>
            <person name="Davidsen T.M."/>
            <person name="Wayne K.J."/>
            <person name="Tettelin H."/>
            <person name="Glass J.I."/>
            <person name="Rusch D."/>
            <person name="Podicherti R."/>
            <person name="Tsui H.-C.T."/>
            <person name="Winkler M.E."/>
        </authorList>
    </citation>
    <scope>NUCLEOTIDE SEQUENCE</scope>
</reference>
<gene>
    <name evidence="3" type="ORF">METZ01_LOCUS426105</name>
</gene>